<keyword evidence="3" id="KW-1185">Reference proteome</keyword>
<feature type="signal peptide" evidence="1">
    <location>
        <begin position="1"/>
        <end position="19"/>
    </location>
</feature>
<organism evidence="2 3">
    <name type="scientific">Flavobacterium bizetiae</name>
    <dbReference type="NCBI Taxonomy" id="2704140"/>
    <lineage>
        <taxon>Bacteria</taxon>
        <taxon>Pseudomonadati</taxon>
        <taxon>Bacteroidota</taxon>
        <taxon>Flavobacteriia</taxon>
        <taxon>Flavobacteriales</taxon>
        <taxon>Flavobacteriaceae</taxon>
        <taxon>Flavobacterium</taxon>
    </lineage>
</organism>
<evidence type="ECO:0000313" key="2">
    <source>
        <dbReference type="EMBL" id="CAA9200937.1"/>
    </source>
</evidence>
<dbReference type="AlphaFoldDB" id="A0A6J4GSF7"/>
<accession>A0A6J4GSF7</accession>
<feature type="chain" id="PRO_5026983692" evidence="1">
    <location>
        <begin position="20"/>
        <end position="236"/>
    </location>
</feature>
<dbReference type="EMBL" id="CADCSU010000118">
    <property type="protein sequence ID" value="CAA9200937.1"/>
    <property type="molecule type" value="Genomic_DNA"/>
</dbReference>
<keyword evidence="1" id="KW-0732">Signal</keyword>
<protein>
    <submittedName>
        <fullName evidence="2">Uncharacterized protein</fullName>
    </submittedName>
</protein>
<dbReference type="RefSeq" id="WP_173971811.1">
    <property type="nucleotide sequence ID" value="NZ_CADCSU010000118.1"/>
</dbReference>
<reference evidence="2 3" key="1">
    <citation type="submission" date="2020-02" db="EMBL/GenBank/DDBJ databases">
        <authorList>
            <person name="Criscuolo A."/>
        </authorList>
    </citation>
    <scope>NUCLEOTIDE SEQUENCE [LARGE SCALE GENOMIC DNA]</scope>
    <source>
        <strain evidence="2">CIP105534</strain>
    </source>
</reference>
<proteinExistence type="predicted"/>
<name>A0A6J4GSF7_9FLAO</name>
<gene>
    <name evidence="2" type="ORF">FLA105534_03312</name>
</gene>
<evidence type="ECO:0000256" key="1">
    <source>
        <dbReference type="SAM" id="SignalP"/>
    </source>
</evidence>
<sequence length="236" mass="27201">MKFLQLLLLFLLFPMVSNSQEKHVIQTTDKASTHGMLIFGKNKIYAYHLPMFHSPHNYQIILELELTEEEKGLFIEEQKSNTEYATYTIEPETFVLPQMIAKGNSFMVDLYRGHFERGGKKIASKIKVVIKEVLFYNKFKSDEKRSATNSFILFGNDKEQFMAHLLTNKPDFDQIIEVKAPFDSIIKGKNNVVIDTDSTENSVLGVSGNEIEISLNKTKYPMILLKQLYLEFGDLK</sequence>
<evidence type="ECO:0000313" key="3">
    <source>
        <dbReference type="Proteomes" id="UP000479938"/>
    </source>
</evidence>
<dbReference type="Proteomes" id="UP000479938">
    <property type="component" value="Unassembled WGS sequence"/>
</dbReference>